<gene>
    <name evidence="3" type="ORF">ERICIII_03163</name>
</gene>
<dbReference type="Pfam" id="PF01464">
    <property type="entry name" value="SLT"/>
    <property type="match status" value="1"/>
</dbReference>
<dbReference type="PANTHER" id="PTHR37423">
    <property type="entry name" value="SOLUBLE LYTIC MUREIN TRANSGLYCOSYLASE-RELATED"/>
    <property type="match status" value="1"/>
</dbReference>
<evidence type="ECO:0000313" key="3">
    <source>
        <dbReference type="EMBL" id="AVF27284.1"/>
    </source>
</evidence>
<dbReference type="PANTHER" id="PTHR37423:SF2">
    <property type="entry name" value="MEMBRANE-BOUND LYTIC MUREIN TRANSGLYCOSYLASE C"/>
    <property type="match status" value="1"/>
</dbReference>
<evidence type="ECO:0000259" key="2">
    <source>
        <dbReference type="Pfam" id="PF01464"/>
    </source>
</evidence>
<name>A0A2L1UG79_9BACL</name>
<dbReference type="Proteomes" id="UP000239833">
    <property type="component" value="Chromosome"/>
</dbReference>
<protein>
    <submittedName>
        <fullName evidence="3">Transglycosylase SLT domain protein</fullName>
    </submittedName>
</protein>
<dbReference type="EMBL" id="CP019655">
    <property type="protein sequence ID" value="AVF27284.1"/>
    <property type="molecule type" value="Genomic_DNA"/>
</dbReference>
<dbReference type="GO" id="GO:0000270">
    <property type="term" value="P:peptidoglycan metabolic process"/>
    <property type="evidence" value="ECO:0007669"/>
    <property type="project" value="InterPro"/>
</dbReference>
<dbReference type="GeneID" id="64219701"/>
<accession>A0A2L1UG79</accession>
<dbReference type="STRING" id="147375.BXP28_08315"/>
<reference evidence="4" key="1">
    <citation type="submission" date="2017-02" db="EMBL/GenBank/DDBJ databases">
        <title>Delineation of Paenibacillus larvae strains originating from foulbrood outbreaks.</title>
        <authorList>
            <person name="Beims H."/>
            <person name="Bunk B."/>
            <person name="Sproeer C."/>
            <person name="Mohr K.I."/>
            <person name="Pradella S."/>
            <person name="Guenther G."/>
            <person name="Rohde M."/>
            <person name="von der Ohe W."/>
            <person name="Steinert M."/>
        </authorList>
    </citation>
    <scope>NUCLEOTIDE SEQUENCE [LARGE SCALE GENOMIC DNA]</scope>
    <source>
        <strain evidence="4">Eric_III</strain>
    </source>
</reference>
<sequence length="261" mass="28528">MNVDPRIIREYLKLQTMQSETSVDNRYGLIPTKDNTGFSRILESALQNNEDTDSAAQAYLLTGGMPSQSGSSMKELNALIAKAESGLRYKPAQEKASAAIGTSTVWNGKVDAPHPSGGKMGKTTPYDSIIREASRETGVEESVIKAIIYRESSFNPNTVSSAGAKGLMQLMDFTSKAEGVSNPFDPKQNILAGTRHLSHFLKTYNGNLLVALAAYNAGPTRVNRLGIKTDKDLMANLHKLPKETQNYIGRVMDSKKYYETV</sequence>
<dbReference type="Gene3D" id="1.10.530.10">
    <property type="match status" value="1"/>
</dbReference>
<dbReference type="InterPro" id="IPR000189">
    <property type="entry name" value="Transglyc_AS"/>
</dbReference>
<dbReference type="AlphaFoldDB" id="A0A2L1UG79"/>
<dbReference type="InterPro" id="IPR023346">
    <property type="entry name" value="Lysozyme-like_dom_sf"/>
</dbReference>
<dbReference type="PROSITE" id="PS00922">
    <property type="entry name" value="TRANSGLYCOSYLASE"/>
    <property type="match status" value="1"/>
</dbReference>
<dbReference type="CDD" id="cd00254">
    <property type="entry name" value="LT-like"/>
    <property type="match status" value="1"/>
</dbReference>
<proteinExistence type="inferred from homology"/>
<dbReference type="GO" id="GO:0008933">
    <property type="term" value="F:peptidoglycan lytic transglycosylase activity"/>
    <property type="evidence" value="ECO:0007669"/>
    <property type="project" value="InterPro"/>
</dbReference>
<feature type="domain" description="Transglycosylase SLT" evidence="2">
    <location>
        <begin position="129"/>
        <end position="225"/>
    </location>
</feature>
<dbReference type="InterPro" id="IPR008258">
    <property type="entry name" value="Transglycosylase_SLT_dom_1"/>
</dbReference>
<comment type="similarity">
    <text evidence="1">Belongs to the transglycosylase Slt family.</text>
</comment>
<dbReference type="GO" id="GO:0016020">
    <property type="term" value="C:membrane"/>
    <property type="evidence" value="ECO:0007669"/>
    <property type="project" value="InterPro"/>
</dbReference>
<dbReference type="RefSeq" id="WP_237088747.1">
    <property type="nucleotide sequence ID" value="NZ_CP019655.1"/>
</dbReference>
<evidence type="ECO:0000256" key="1">
    <source>
        <dbReference type="ARBA" id="ARBA00007734"/>
    </source>
</evidence>
<dbReference type="SUPFAM" id="SSF53955">
    <property type="entry name" value="Lysozyme-like"/>
    <property type="match status" value="1"/>
</dbReference>
<organism evidence="3 4">
    <name type="scientific">Paenibacillus larvae subsp. larvae</name>
    <dbReference type="NCBI Taxonomy" id="147375"/>
    <lineage>
        <taxon>Bacteria</taxon>
        <taxon>Bacillati</taxon>
        <taxon>Bacillota</taxon>
        <taxon>Bacilli</taxon>
        <taxon>Bacillales</taxon>
        <taxon>Paenibacillaceae</taxon>
        <taxon>Paenibacillus</taxon>
    </lineage>
</organism>
<evidence type="ECO:0000313" key="4">
    <source>
        <dbReference type="Proteomes" id="UP000239833"/>
    </source>
</evidence>